<proteinExistence type="predicted"/>
<evidence type="ECO:0000313" key="4">
    <source>
        <dbReference type="Proteomes" id="UP000050761"/>
    </source>
</evidence>
<reference evidence="3 4" key="1">
    <citation type="submission" date="2018-11" db="EMBL/GenBank/DDBJ databases">
        <authorList>
            <consortium name="Pathogen Informatics"/>
        </authorList>
    </citation>
    <scope>NUCLEOTIDE SEQUENCE [LARGE SCALE GENOMIC DNA]</scope>
</reference>
<gene>
    <name evidence="3" type="ORF">HPBE_LOCUS27176</name>
</gene>
<feature type="coiled-coil region" evidence="1">
    <location>
        <begin position="81"/>
        <end position="119"/>
    </location>
</feature>
<dbReference type="Proteomes" id="UP000050761">
    <property type="component" value="Unassembled WGS sequence"/>
</dbReference>
<sequence length="423" mass="47642">MQSLHHDVAASAADFQAPLNPVYVKKEINVKMENDLTEQLQSRKAVSHSRGVASSFGSVRGQKAEEWRRSEDVCLHEIFGVEKAIASIPVLEVKVEQLKAEAEQLREQLKVTNSKLLAEIDAKREITSALFALEKQYLLLGSTKKTIEPEYKQAKERPRIDHPGSNRERRRIPKEGNSVDHNRVDFDAAVSQILNDKSIPMAMKTFMEIVVAKLGEIDDLIEENKKLRTEVEVLRKENSELKKLKLSDKSVSSSPMIDFSTQHDTAPIHDASCCEAKEMARSLVIVGIPELSNALPSAQVSHDVDCVCRLFNFLGIPCHPVTVYRMGRIGRRSPRLLKVVLPSSYFRNEALRRAPYLRGSPFGSTFIRPSLPKAERDRLRAQRSEKREKRSSLFSRAHVMHDIDSTVLSSESAITSQSPNLNV</sequence>
<organism evidence="4 5">
    <name type="scientific">Heligmosomoides polygyrus</name>
    <name type="common">Parasitic roundworm</name>
    <dbReference type="NCBI Taxonomy" id="6339"/>
    <lineage>
        <taxon>Eukaryota</taxon>
        <taxon>Metazoa</taxon>
        <taxon>Ecdysozoa</taxon>
        <taxon>Nematoda</taxon>
        <taxon>Chromadorea</taxon>
        <taxon>Rhabditida</taxon>
        <taxon>Rhabditina</taxon>
        <taxon>Rhabditomorpha</taxon>
        <taxon>Strongyloidea</taxon>
        <taxon>Heligmosomidae</taxon>
        <taxon>Heligmosomoides</taxon>
    </lineage>
</organism>
<feature type="coiled-coil region" evidence="1">
    <location>
        <begin position="210"/>
        <end position="244"/>
    </location>
</feature>
<dbReference type="AlphaFoldDB" id="A0A183GWV7"/>
<accession>A0A183GWV7</accession>
<name>A0A183GWV7_HELPZ</name>
<keyword evidence="1" id="KW-0175">Coiled coil</keyword>
<dbReference type="EMBL" id="UZAH01042321">
    <property type="protein sequence ID" value="VDP61549.1"/>
    <property type="molecule type" value="Genomic_DNA"/>
</dbReference>
<evidence type="ECO:0000256" key="1">
    <source>
        <dbReference type="SAM" id="Coils"/>
    </source>
</evidence>
<evidence type="ECO:0000256" key="2">
    <source>
        <dbReference type="SAM" id="MobiDB-lite"/>
    </source>
</evidence>
<accession>A0A3P8IY68</accession>
<feature type="region of interest" description="Disordered" evidence="2">
    <location>
        <begin position="154"/>
        <end position="180"/>
    </location>
</feature>
<evidence type="ECO:0000313" key="5">
    <source>
        <dbReference type="WBParaSite" id="HPBE_0002717701-mRNA-1"/>
    </source>
</evidence>
<dbReference type="WBParaSite" id="HPBE_0002717701-mRNA-1">
    <property type="protein sequence ID" value="HPBE_0002717701-mRNA-1"/>
    <property type="gene ID" value="HPBE_0002717701"/>
</dbReference>
<protein>
    <submittedName>
        <fullName evidence="3 5">Uncharacterized protein</fullName>
    </submittedName>
</protein>
<evidence type="ECO:0000313" key="3">
    <source>
        <dbReference type="EMBL" id="VDP61549.1"/>
    </source>
</evidence>
<keyword evidence="4" id="KW-1185">Reference proteome</keyword>
<reference evidence="5" key="2">
    <citation type="submission" date="2019-09" db="UniProtKB">
        <authorList>
            <consortium name="WormBaseParasite"/>
        </authorList>
    </citation>
    <scope>IDENTIFICATION</scope>
</reference>